<proteinExistence type="predicted"/>
<organism evidence="1 2">
    <name type="scientific">Allacma fusca</name>
    <dbReference type="NCBI Taxonomy" id="39272"/>
    <lineage>
        <taxon>Eukaryota</taxon>
        <taxon>Metazoa</taxon>
        <taxon>Ecdysozoa</taxon>
        <taxon>Arthropoda</taxon>
        <taxon>Hexapoda</taxon>
        <taxon>Collembola</taxon>
        <taxon>Symphypleona</taxon>
        <taxon>Sminthuridae</taxon>
        <taxon>Allacma</taxon>
    </lineage>
</organism>
<comment type="caution">
    <text evidence="1">The sequence shown here is derived from an EMBL/GenBank/DDBJ whole genome shotgun (WGS) entry which is preliminary data.</text>
</comment>
<dbReference type="Proteomes" id="UP000708208">
    <property type="component" value="Unassembled WGS sequence"/>
</dbReference>
<name>A0A8J2NY82_9HEXA</name>
<gene>
    <name evidence="1" type="ORF">AFUS01_LOCUS19523</name>
</gene>
<reference evidence="1" key="1">
    <citation type="submission" date="2021-06" db="EMBL/GenBank/DDBJ databases">
        <authorList>
            <person name="Hodson N. C."/>
            <person name="Mongue J. A."/>
            <person name="Jaron S. K."/>
        </authorList>
    </citation>
    <scope>NUCLEOTIDE SEQUENCE</scope>
</reference>
<dbReference type="EMBL" id="CAJVCH010202489">
    <property type="protein sequence ID" value="CAG7730908.1"/>
    <property type="molecule type" value="Genomic_DNA"/>
</dbReference>
<accession>A0A8J2NY82</accession>
<feature type="non-terminal residue" evidence="1">
    <location>
        <position position="1"/>
    </location>
</feature>
<keyword evidence="2" id="KW-1185">Reference proteome</keyword>
<protein>
    <submittedName>
        <fullName evidence="1">Uncharacterized protein</fullName>
    </submittedName>
</protein>
<evidence type="ECO:0000313" key="2">
    <source>
        <dbReference type="Proteomes" id="UP000708208"/>
    </source>
</evidence>
<sequence length="12" mass="1421">EDFLAMLRLLTV</sequence>
<evidence type="ECO:0000313" key="1">
    <source>
        <dbReference type="EMBL" id="CAG7730908.1"/>
    </source>
</evidence>